<dbReference type="eggNOG" id="COG1894">
    <property type="taxonomic scope" value="Bacteria"/>
</dbReference>
<dbReference type="SMART" id="SM00928">
    <property type="entry name" value="NADH_4Fe-4S"/>
    <property type="match status" value="1"/>
</dbReference>
<dbReference type="AlphaFoldDB" id="Q3A823"/>
<dbReference type="FunFam" id="3.40.50.11540:FF:000001">
    <property type="entry name" value="NADH dehydrogenase [ubiquinone] flavoprotein 1, mitochondrial"/>
    <property type="match status" value="1"/>
</dbReference>
<comment type="similarity">
    <text evidence="1">Belongs to the complex I 51 kDa subunit family.</text>
</comment>
<evidence type="ECO:0000256" key="2">
    <source>
        <dbReference type="ARBA" id="ARBA00022485"/>
    </source>
</evidence>
<dbReference type="SUPFAM" id="SSF142019">
    <property type="entry name" value="Nqo1 FMN-binding domain-like"/>
    <property type="match status" value="1"/>
</dbReference>
<evidence type="ECO:0000313" key="7">
    <source>
        <dbReference type="EMBL" id="ABA87469.1"/>
    </source>
</evidence>
<dbReference type="InterPro" id="IPR001949">
    <property type="entry name" value="NADH-UbQ_OxRdtase_51kDa_CS"/>
</dbReference>
<dbReference type="SUPFAM" id="SSF140490">
    <property type="entry name" value="Nqo1C-terminal domain-like"/>
    <property type="match status" value="1"/>
</dbReference>
<dbReference type="Gene3D" id="1.20.1440.230">
    <property type="entry name" value="NADH-ubiquinone oxidoreductase 51kDa subunit, iron-sulphur binding domain"/>
    <property type="match status" value="1"/>
</dbReference>
<dbReference type="PANTHER" id="PTHR43578">
    <property type="entry name" value="NADH-QUINONE OXIDOREDUCTASE SUBUNIT F"/>
    <property type="match status" value="1"/>
</dbReference>
<proteinExistence type="inferred from homology"/>
<dbReference type="Pfam" id="PF01512">
    <property type="entry name" value="Complex1_51K"/>
    <property type="match status" value="1"/>
</dbReference>
<keyword evidence="2" id="KW-0004">4Fe-4S</keyword>
<dbReference type="FunFam" id="1.20.1440.230:FF:000001">
    <property type="entry name" value="Mitochondrial NADH dehydrogenase flavoprotein 1"/>
    <property type="match status" value="1"/>
</dbReference>
<dbReference type="STRING" id="338963.Pcar_0208"/>
<dbReference type="Gene3D" id="3.40.50.11540">
    <property type="entry name" value="NADH-ubiquinone oxidoreductase 51kDa subunit"/>
    <property type="match status" value="1"/>
</dbReference>
<evidence type="ECO:0000259" key="6">
    <source>
        <dbReference type="SMART" id="SM00928"/>
    </source>
</evidence>
<gene>
    <name evidence="7" type="primary">nuoF</name>
    <name evidence="7" type="ordered locus">Pcar_0208</name>
</gene>
<keyword evidence="8" id="KW-1185">Reference proteome</keyword>
<dbReference type="InterPro" id="IPR011538">
    <property type="entry name" value="Nuo51_FMN-bd"/>
</dbReference>
<dbReference type="SUPFAM" id="SSF142984">
    <property type="entry name" value="Nqo1 middle domain-like"/>
    <property type="match status" value="1"/>
</dbReference>
<accession>Q3A823</accession>
<dbReference type="InterPro" id="IPR037207">
    <property type="entry name" value="Nuop51_4Fe4S-bd_sf"/>
</dbReference>
<dbReference type="PANTHER" id="PTHR43578:SF3">
    <property type="entry name" value="NADH-QUINONE OXIDOREDUCTASE SUBUNIT F"/>
    <property type="match status" value="1"/>
</dbReference>
<evidence type="ECO:0000256" key="1">
    <source>
        <dbReference type="ARBA" id="ARBA00007523"/>
    </source>
</evidence>
<dbReference type="KEGG" id="pca:Pcar_0208"/>
<reference evidence="7 8" key="2">
    <citation type="journal article" date="2012" name="BMC Genomics">
        <title>The genome of Pelobacter carbinolicus reveals surprising metabolic capabilities and physiological features.</title>
        <authorList>
            <person name="Aklujkar M."/>
            <person name="Haveman S.A."/>
            <person name="Didonato R.Jr."/>
            <person name="Chertkov O."/>
            <person name="Han C.S."/>
            <person name="Land M.L."/>
            <person name="Brown P."/>
            <person name="Lovley D.R."/>
        </authorList>
    </citation>
    <scope>NUCLEOTIDE SEQUENCE [LARGE SCALE GENOMIC DNA]</scope>
    <source>
        <strain evidence="8">DSM 2380 / NBRC 103641 / GraBd1</strain>
    </source>
</reference>
<keyword evidence="5" id="KW-0411">Iron-sulfur</keyword>
<dbReference type="PROSITE" id="PS00645">
    <property type="entry name" value="COMPLEX1_51K_2"/>
    <property type="match status" value="1"/>
</dbReference>
<dbReference type="Gene3D" id="6.10.250.1450">
    <property type="match status" value="1"/>
</dbReference>
<dbReference type="NCBIfam" id="NF010120">
    <property type="entry name" value="PRK13596.1"/>
    <property type="match status" value="1"/>
</dbReference>
<dbReference type="GO" id="GO:0008137">
    <property type="term" value="F:NADH dehydrogenase (ubiquinone) activity"/>
    <property type="evidence" value="ECO:0007669"/>
    <property type="project" value="InterPro"/>
</dbReference>
<dbReference type="RefSeq" id="WP_011339869.1">
    <property type="nucleotide sequence ID" value="NC_007498.2"/>
</dbReference>
<dbReference type="EMBL" id="CP000142">
    <property type="protein sequence ID" value="ABA87469.1"/>
    <property type="molecule type" value="Genomic_DNA"/>
</dbReference>
<feature type="domain" description="NADH-ubiquinone oxidoreductase 51kDa subunit iron-sulphur binding" evidence="6">
    <location>
        <begin position="330"/>
        <end position="375"/>
    </location>
</feature>
<reference evidence="8" key="1">
    <citation type="submission" date="2005-10" db="EMBL/GenBank/DDBJ databases">
        <title>Complete sequence of Pelobacter carbinolicus DSM 2380.</title>
        <authorList>
            <person name="Copeland A."/>
            <person name="Lucas S."/>
            <person name="Lapidus A."/>
            <person name="Barry K."/>
            <person name="Detter J.C."/>
            <person name="Glavina T."/>
            <person name="Hammon N."/>
            <person name="Israni S."/>
            <person name="Pitluck S."/>
            <person name="Chertkov O."/>
            <person name="Schmutz J."/>
            <person name="Larimer F."/>
            <person name="Land M."/>
            <person name="Kyrpides N."/>
            <person name="Ivanova N."/>
            <person name="Richardson P."/>
        </authorList>
    </citation>
    <scope>NUCLEOTIDE SEQUENCE [LARGE SCALE GENOMIC DNA]</scope>
    <source>
        <strain evidence="8">DSM 2380 / NBRC 103641 / GraBd1</strain>
    </source>
</reference>
<dbReference type="HOGENOM" id="CLU_014881_0_1_7"/>
<evidence type="ECO:0000313" key="8">
    <source>
        <dbReference type="Proteomes" id="UP000002534"/>
    </source>
</evidence>
<keyword evidence="4" id="KW-0408">Iron</keyword>
<sequence length="425" mass="46246">MRTCEPLLFKNRRAGQTVFLEGYRKTGGYRGLQKALQDMTPASVREEVKASGLRGRGGAGFPTGVKWSFFPSDNAGEKYLVCNGDEMEPGTFKDRQLLLADPHHLLEGVIISCYALGIGTAYIFLRDAYRQCAANLERAIAEAEEAGLLGDNILGSGFCCEVHVHRSAGRYICGEETALLNSLEGLRPNPRSKPPFPAVKGLFGKPTALNNIETLANIPHIITGGAAWYKGLALTEQGAGTKLYGLAGHLETPCCVELPLGMPLGELIRDFGGGVWQNRSFKACLPGGASTPYLTAEHMDVALDYEPLEQVGTRLGTGGVVVFDDRTCMVAVTLNLLRFFARESCGWCTPCRDGLPLVCWLLERLERGEGSREDLAMLREQLLHINGRSFCALALGAMGPVDGLLRHFAEELEDHVRLGRCPFQA</sequence>
<dbReference type="Proteomes" id="UP000002534">
    <property type="component" value="Chromosome"/>
</dbReference>
<evidence type="ECO:0000256" key="4">
    <source>
        <dbReference type="ARBA" id="ARBA00023004"/>
    </source>
</evidence>
<organism evidence="7 8">
    <name type="scientific">Syntrophotalea carbinolica (strain DSM 2380 / NBRC 103641 / GraBd1)</name>
    <name type="common">Pelobacter carbinolicus</name>
    <dbReference type="NCBI Taxonomy" id="338963"/>
    <lineage>
        <taxon>Bacteria</taxon>
        <taxon>Pseudomonadati</taxon>
        <taxon>Thermodesulfobacteriota</taxon>
        <taxon>Desulfuromonadia</taxon>
        <taxon>Desulfuromonadales</taxon>
        <taxon>Syntrophotaleaceae</taxon>
        <taxon>Syntrophotalea</taxon>
    </lineage>
</organism>
<evidence type="ECO:0000256" key="3">
    <source>
        <dbReference type="ARBA" id="ARBA00022723"/>
    </source>
</evidence>
<dbReference type="InterPro" id="IPR019575">
    <property type="entry name" value="Nuop51_4Fe4S-bd"/>
</dbReference>
<name>Q3A823_SYNC1</name>
<keyword evidence="3" id="KW-0479">Metal-binding</keyword>
<dbReference type="GO" id="GO:0046872">
    <property type="term" value="F:metal ion binding"/>
    <property type="evidence" value="ECO:0007669"/>
    <property type="project" value="UniProtKB-KW"/>
</dbReference>
<evidence type="ECO:0000256" key="5">
    <source>
        <dbReference type="ARBA" id="ARBA00023014"/>
    </source>
</evidence>
<dbReference type="Pfam" id="PF10589">
    <property type="entry name" value="NADH_4Fe-4S"/>
    <property type="match status" value="1"/>
</dbReference>
<protein>
    <submittedName>
        <fullName evidence="7">NADH dehydrogenase I, F subunit</fullName>
    </submittedName>
</protein>
<dbReference type="OrthoDB" id="9805533at2"/>
<dbReference type="GO" id="GO:0010181">
    <property type="term" value="F:FMN binding"/>
    <property type="evidence" value="ECO:0007669"/>
    <property type="project" value="InterPro"/>
</dbReference>
<dbReference type="InterPro" id="IPR037225">
    <property type="entry name" value="Nuo51_FMN-bd_sf"/>
</dbReference>
<dbReference type="GO" id="GO:0051539">
    <property type="term" value="F:4 iron, 4 sulfur cluster binding"/>
    <property type="evidence" value="ECO:0007669"/>
    <property type="project" value="UniProtKB-KW"/>
</dbReference>
<dbReference type="Gene3D" id="3.10.20.600">
    <property type="match status" value="1"/>
</dbReference>